<evidence type="ECO:0000256" key="4">
    <source>
        <dbReference type="ARBA" id="ARBA00023136"/>
    </source>
</evidence>
<evidence type="ECO:0000256" key="5">
    <source>
        <dbReference type="SAM" id="Phobius"/>
    </source>
</evidence>
<organism evidence="6">
    <name type="scientific">viral metagenome</name>
    <dbReference type="NCBI Taxonomy" id="1070528"/>
    <lineage>
        <taxon>unclassified sequences</taxon>
        <taxon>metagenomes</taxon>
        <taxon>organismal metagenomes</taxon>
    </lineage>
</organism>
<feature type="transmembrane region" description="Helical" evidence="5">
    <location>
        <begin position="26"/>
        <end position="44"/>
    </location>
</feature>
<evidence type="ECO:0000313" key="6">
    <source>
        <dbReference type="EMBL" id="QHS96663.1"/>
    </source>
</evidence>
<dbReference type="GO" id="GO:0016020">
    <property type="term" value="C:membrane"/>
    <property type="evidence" value="ECO:0007669"/>
    <property type="project" value="UniProtKB-SubCell"/>
</dbReference>
<protein>
    <recommendedName>
        <fullName evidence="7">Sugar phosphate transporter domain-containing protein</fullName>
    </recommendedName>
</protein>
<feature type="transmembrane region" description="Helical" evidence="5">
    <location>
        <begin position="134"/>
        <end position="154"/>
    </location>
</feature>
<evidence type="ECO:0000256" key="3">
    <source>
        <dbReference type="ARBA" id="ARBA00022989"/>
    </source>
</evidence>
<feature type="transmembrane region" description="Helical" evidence="5">
    <location>
        <begin position="56"/>
        <end position="75"/>
    </location>
</feature>
<dbReference type="AlphaFoldDB" id="A0A6C0BZF3"/>
<keyword evidence="2 5" id="KW-0812">Transmembrane</keyword>
<feature type="transmembrane region" description="Helical" evidence="5">
    <location>
        <begin position="195"/>
        <end position="214"/>
    </location>
</feature>
<keyword evidence="3 5" id="KW-1133">Transmembrane helix</keyword>
<comment type="subcellular location">
    <subcellularLocation>
        <location evidence="1">Membrane</location>
        <topology evidence="1">Multi-pass membrane protein</topology>
    </subcellularLocation>
</comment>
<sequence>MTYMALSVIIVFSNNTVVNIYGFKNIAFFLLCQSVCTVFLMLIYPKFRKKIQKPSMEILSSCLLNVANVFFGVSAASELNIAMFSSLRRFSILFTLIAQYRFLDVKPTKPVIYSVVLMILGSFIAAGNDMTFNLAGYILVMIANILTTSSQIVTQKALVVYCKTSILFWSAVVATILFGITCQNPSKFQYWGNGGFRLAFCLSLCLGFLINYYATMTIEKNSALTLAVAGSFKDAICGIGVGFVTTYDFSWMNFTGLQISAISSMFYVIAMEQQKKQQKKIIGILG</sequence>
<reference evidence="6" key="1">
    <citation type="journal article" date="2020" name="Nature">
        <title>Giant virus diversity and host interactions through global metagenomics.</title>
        <authorList>
            <person name="Schulz F."/>
            <person name="Roux S."/>
            <person name="Paez-Espino D."/>
            <person name="Jungbluth S."/>
            <person name="Walsh D.A."/>
            <person name="Denef V.J."/>
            <person name="McMahon K.D."/>
            <person name="Konstantinidis K.T."/>
            <person name="Eloe-Fadrosh E.A."/>
            <person name="Kyrpides N.C."/>
            <person name="Woyke T."/>
        </authorList>
    </citation>
    <scope>NUCLEOTIDE SEQUENCE</scope>
    <source>
        <strain evidence="6">GVMAG-M-3300020166-18</strain>
    </source>
</reference>
<feature type="transmembrane region" description="Helical" evidence="5">
    <location>
        <begin position="251"/>
        <end position="270"/>
    </location>
</feature>
<keyword evidence="4 5" id="KW-0472">Membrane</keyword>
<dbReference type="InterPro" id="IPR050186">
    <property type="entry name" value="TPT_transporter"/>
</dbReference>
<dbReference type="PANTHER" id="PTHR11132">
    <property type="entry name" value="SOLUTE CARRIER FAMILY 35"/>
    <property type="match status" value="1"/>
</dbReference>
<feature type="transmembrane region" description="Helical" evidence="5">
    <location>
        <begin position="110"/>
        <end position="128"/>
    </location>
</feature>
<accession>A0A6C0BZF3</accession>
<name>A0A6C0BZF3_9ZZZZ</name>
<feature type="transmembrane region" description="Helical" evidence="5">
    <location>
        <begin position="226"/>
        <end position="245"/>
    </location>
</feature>
<evidence type="ECO:0000256" key="2">
    <source>
        <dbReference type="ARBA" id="ARBA00022692"/>
    </source>
</evidence>
<evidence type="ECO:0008006" key="7">
    <source>
        <dbReference type="Google" id="ProtNLM"/>
    </source>
</evidence>
<feature type="transmembrane region" description="Helical" evidence="5">
    <location>
        <begin position="166"/>
        <end position="183"/>
    </location>
</feature>
<proteinExistence type="predicted"/>
<evidence type="ECO:0000256" key="1">
    <source>
        <dbReference type="ARBA" id="ARBA00004141"/>
    </source>
</evidence>
<dbReference type="EMBL" id="MN739274">
    <property type="protein sequence ID" value="QHS96663.1"/>
    <property type="molecule type" value="Genomic_DNA"/>
</dbReference>